<protein>
    <submittedName>
        <fullName evidence="2">Uncharacterized protein</fullName>
    </submittedName>
</protein>
<evidence type="ECO:0000313" key="2">
    <source>
        <dbReference type="EMBL" id="GMN43794.1"/>
    </source>
</evidence>
<dbReference type="EMBL" id="BTGU01000017">
    <property type="protein sequence ID" value="GMN43794.1"/>
    <property type="molecule type" value="Genomic_DNA"/>
</dbReference>
<organism evidence="2 3">
    <name type="scientific">Ficus carica</name>
    <name type="common">Common fig</name>
    <dbReference type="NCBI Taxonomy" id="3494"/>
    <lineage>
        <taxon>Eukaryota</taxon>
        <taxon>Viridiplantae</taxon>
        <taxon>Streptophyta</taxon>
        <taxon>Embryophyta</taxon>
        <taxon>Tracheophyta</taxon>
        <taxon>Spermatophyta</taxon>
        <taxon>Magnoliopsida</taxon>
        <taxon>eudicotyledons</taxon>
        <taxon>Gunneridae</taxon>
        <taxon>Pentapetalae</taxon>
        <taxon>rosids</taxon>
        <taxon>fabids</taxon>
        <taxon>Rosales</taxon>
        <taxon>Moraceae</taxon>
        <taxon>Ficeae</taxon>
        <taxon>Ficus</taxon>
    </lineage>
</organism>
<dbReference type="AlphaFoldDB" id="A0AA88DI65"/>
<name>A0AA88DI65_FICCA</name>
<gene>
    <name evidence="2" type="ORF">TIFTF001_012993</name>
</gene>
<dbReference type="Proteomes" id="UP001187192">
    <property type="component" value="Unassembled WGS sequence"/>
</dbReference>
<feature type="region of interest" description="Disordered" evidence="1">
    <location>
        <begin position="1"/>
        <end position="20"/>
    </location>
</feature>
<evidence type="ECO:0000313" key="3">
    <source>
        <dbReference type="Proteomes" id="UP001187192"/>
    </source>
</evidence>
<proteinExistence type="predicted"/>
<feature type="compositionally biased region" description="Polar residues" evidence="1">
    <location>
        <begin position="1"/>
        <end position="13"/>
    </location>
</feature>
<sequence length="107" mass="11859">MWFRGTVSSSNPRLPSPHRRQLQIPFSQSTVPLEESDTNPTVHLRYPRRTGSGNELCDDTRARPRCCVTQQDLAGDKDGMSTCEHGSSRSPEIVTIDGWGFQASPTA</sequence>
<evidence type="ECO:0000256" key="1">
    <source>
        <dbReference type="SAM" id="MobiDB-lite"/>
    </source>
</evidence>
<comment type="caution">
    <text evidence="2">The sequence shown here is derived from an EMBL/GenBank/DDBJ whole genome shotgun (WGS) entry which is preliminary data.</text>
</comment>
<reference evidence="2" key="1">
    <citation type="submission" date="2023-07" db="EMBL/GenBank/DDBJ databases">
        <title>draft genome sequence of fig (Ficus carica).</title>
        <authorList>
            <person name="Takahashi T."/>
            <person name="Nishimura K."/>
        </authorList>
    </citation>
    <scope>NUCLEOTIDE SEQUENCE</scope>
</reference>
<accession>A0AA88DI65</accession>
<keyword evidence="3" id="KW-1185">Reference proteome</keyword>
<feature type="region of interest" description="Disordered" evidence="1">
    <location>
        <begin position="32"/>
        <end position="59"/>
    </location>
</feature>